<keyword evidence="1" id="KW-0472">Membrane</keyword>
<gene>
    <name evidence="2" type="ORF">VIBNISOn1_430006</name>
</gene>
<dbReference type="EMBL" id="CAOF01000135">
    <property type="protein sequence ID" value="CCO48023.1"/>
    <property type="molecule type" value="Genomic_DNA"/>
</dbReference>
<evidence type="ECO:0000313" key="2">
    <source>
        <dbReference type="EMBL" id="CCO48023.1"/>
    </source>
</evidence>
<dbReference type="Proteomes" id="UP000018211">
    <property type="component" value="Unassembled WGS sequence"/>
</dbReference>
<keyword evidence="1" id="KW-0812">Transmembrane</keyword>
<sequence>MKSISLYRKRSKSKGVITIEAAIGFPILIVMILTWMELCLMAFAIAITDHAITRAVADTKKLGRADSVTTVNYDRAIRSAIRHSGGIVMPAVIEDGSLSSNIYYIDGFRTLVDCSKKTEHFSSCNGVSEQPRNKALAMYEVSFSYSPIFNFFLPNIDMRREVIAIQEYERCTFKLGGEACA</sequence>
<protein>
    <submittedName>
        <fullName evidence="2">TadE-like protein</fullName>
    </submittedName>
</protein>
<reference evidence="2 3" key="1">
    <citation type="journal article" date="2013" name="ISME J.">
        <title>Comparative genomics of pathogenic lineages of Vibrio nigripulchritudo identifies virulence-associated traits.</title>
        <authorList>
            <person name="Goudenege D."/>
            <person name="Labreuche Y."/>
            <person name="Krin E."/>
            <person name="Ansquer D."/>
            <person name="Mangenot S."/>
            <person name="Calteau A."/>
            <person name="Medigue C."/>
            <person name="Mazel D."/>
            <person name="Polz M.F."/>
            <person name="Le Roux F."/>
        </authorList>
    </citation>
    <scope>NUCLEOTIDE SEQUENCE [LARGE SCALE GENOMIC DNA]</scope>
    <source>
        <strain evidence="2 3">SOn1</strain>
    </source>
</reference>
<evidence type="ECO:0000313" key="3">
    <source>
        <dbReference type="Proteomes" id="UP000018211"/>
    </source>
</evidence>
<name>A0AAV2VTF3_9VIBR</name>
<keyword evidence="1" id="KW-1133">Transmembrane helix</keyword>
<evidence type="ECO:0000256" key="1">
    <source>
        <dbReference type="SAM" id="Phobius"/>
    </source>
</evidence>
<accession>A0AAV2VTF3</accession>
<feature type="transmembrane region" description="Helical" evidence="1">
    <location>
        <begin position="21"/>
        <end position="47"/>
    </location>
</feature>
<dbReference type="AlphaFoldDB" id="A0AAV2VTF3"/>
<proteinExistence type="predicted"/>
<organism evidence="2 3">
    <name type="scientific">Vibrio nigripulchritudo SOn1</name>
    <dbReference type="NCBI Taxonomy" id="1238450"/>
    <lineage>
        <taxon>Bacteria</taxon>
        <taxon>Pseudomonadati</taxon>
        <taxon>Pseudomonadota</taxon>
        <taxon>Gammaproteobacteria</taxon>
        <taxon>Vibrionales</taxon>
        <taxon>Vibrionaceae</taxon>
        <taxon>Vibrio</taxon>
    </lineage>
</organism>
<comment type="caution">
    <text evidence="2">The sequence shown here is derived from an EMBL/GenBank/DDBJ whole genome shotgun (WGS) entry which is preliminary data.</text>
</comment>
<dbReference type="RefSeq" id="WP_022612631.1">
    <property type="nucleotide sequence ID" value="NZ_LK391965.1"/>
</dbReference>